<proteinExistence type="predicted"/>
<evidence type="ECO:0000313" key="3">
    <source>
        <dbReference type="Proteomes" id="UP001140510"/>
    </source>
</evidence>
<dbReference type="AlphaFoldDB" id="A0A9W8ZHQ0"/>
<reference evidence="2" key="1">
    <citation type="submission" date="2022-10" db="EMBL/GenBank/DDBJ databases">
        <title>Tapping the CABI collections for fungal endophytes: first genome assemblies for Collariella, Neodidymelliopsis, Ascochyta clinopodiicola, Didymella pomorum, Didymosphaeria variabile, Neocosmospora piperis and Neocucurbitaria cava.</title>
        <authorList>
            <person name="Hill R."/>
        </authorList>
    </citation>
    <scope>NUCLEOTIDE SEQUENCE</scope>
    <source>
        <strain evidence="2">IMI 355091</strain>
    </source>
</reference>
<evidence type="ECO:0000313" key="2">
    <source>
        <dbReference type="EMBL" id="KAJ4408294.1"/>
    </source>
</evidence>
<name>A0A9W8ZHQ0_9PLEO</name>
<dbReference type="EMBL" id="JAPEVA010000016">
    <property type="protein sequence ID" value="KAJ4408294.1"/>
    <property type="molecule type" value="Genomic_DNA"/>
</dbReference>
<dbReference type="Proteomes" id="UP001140510">
    <property type="component" value="Unassembled WGS sequence"/>
</dbReference>
<evidence type="ECO:0000256" key="1">
    <source>
        <dbReference type="SAM" id="MobiDB-lite"/>
    </source>
</evidence>
<gene>
    <name evidence="2" type="ORF">N0V91_003298</name>
</gene>
<accession>A0A9W8ZHQ0</accession>
<comment type="caution">
    <text evidence="2">The sequence shown here is derived from an EMBL/GenBank/DDBJ whole genome shotgun (WGS) entry which is preliminary data.</text>
</comment>
<feature type="compositionally biased region" description="Basic and acidic residues" evidence="1">
    <location>
        <begin position="35"/>
        <end position="47"/>
    </location>
</feature>
<sequence length="73" mass="8131">MRQRAIRKDKTLQDSKNETEEVVKQVLQIWAKMKADEQEGGKRKTGEEGAGGANKKAKIACDIVASSCVIRRD</sequence>
<keyword evidence="3" id="KW-1185">Reference proteome</keyword>
<organism evidence="2 3">
    <name type="scientific">Didymella pomorum</name>
    <dbReference type="NCBI Taxonomy" id="749634"/>
    <lineage>
        <taxon>Eukaryota</taxon>
        <taxon>Fungi</taxon>
        <taxon>Dikarya</taxon>
        <taxon>Ascomycota</taxon>
        <taxon>Pezizomycotina</taxon>
        <taxon>Dothideomycetes</taxon>
        <taxon>Pleosporomycetidae</taxon>
        <taxon>Pleosporales</taxon>
        <taxon>Pleosporineae</taxon>
        <taxon>Didymellaceae</taxon>
        <taxon>Didymella</taxon>
    </lineage>
</organism>
<feature type="region of interest" description="Disordered" evidence="1">
    <location>
        <begin position="35"/>
        <end position="55"/>
    </location>
</feature>
<protein>
    <submittedName>
        <fullName evidence="2">Uncharacterized protein</fullName>
    </submittedName>
</protein>